<dbReference type="PROSITE" id="PS50089">
    <property type="entry name" value="ZF_RING_2"/>
    <property type="match status" value="1"/>
</dbReference>
<dbReference type="EMBL" id="JAHWGI010000026">
    <property type="protein sequence ID" value="KAK3907977.1"/>
    <property type="molecule type" value="Genomic_DNA"/>
</dbReference>
<keyword evidence="1 3" id="KW-0863">Zinc-finger</keyword>
<gene>
    <name evidence="6" type="ORF">KUF71_018614</name>
</gene>
<keyword evidence="7" id="KW-1185">Reference proteome</keyword>
<evidence type="ECO:0000313" key="6">
    <source>
        <dbReference type="EMBL" id="KAK3907977.1"/>
    </source>
</evidence>
<proteinExistence type="predicted"/>
<dbReference type="GO" id="GO:0008270">
    <property type="term" value="F:zinc ion binding"/>
    <property type="evidence" value="ECO:0007669"/>
    <property type="project" value="UniProtKB-KW"/>
</dbReference>
<evidence type="ECO:0000256" key="1">
    <source>
        <dbReference type="ARBA" id="ARBA00022771"/>
    </source>
</evidence>
<feature type="compositionally biased region" description="Low complexity" evidence="4">
    <location>
        <begin position="115"/>
        <end position="129"/>
    </location>
</feature>
<feature type="compositionally biased region" description="Basic and acidic residues" evidence="4">
    <location>
        <begin position="1"/>
        <end position="14"/>
    </location>
</feature>
<reference evidence="6" key="2">
    <citation type="journal article" date="2023" name="BMC Genomics">
        <title>Pest status, molecular evolution, and epigenetic factors derived from the genome assembly of Frankliniella fusca, a thysanopteran phytovirus vector.</title>
        <authorList>
            <person name="Catto M.A."/>
            <person name="Labadie P.E."/>
            <person name="Jacobson A.L."/>
            <person name="Kennedy G.G."/>
            <person name="Srinivasan R."/>
            <person name="Hunt B.G."/>
        </authorList>
    </citation>
    <scope>NUCLEOTIDE SEQUENCE</scope>
    <source>
        <strain evidence="6">PL_HMW_Pooled</strain>
    </source>
</reference>
<keyword evidence="1 3" id="KW-0479">Metal-binding</keyword>
<name>A0AAE1GRG6_9NEOP</name>
<evidence type="ECO:0000256" key="3">
    <source>
        <dbReference type="PROSITE-ProRule" id="PRU00175"/>
    </source>
</evidence>
<evidence type="ECO:0000256" key="2">
    <source>
        <dbReference type="ARBA" id="ARBA00022833"/>
    </source>
</evidence>
<protein>
    <recommendedName>
        <fullName evidence="5">RING-type domain-containing protein</fullName>
    </recommendedName>
</protein>
<feature type="domain" description="RING-type" evidence="5">
    <location>
        <begin position="210"/>
        <end position="248"/>
    </location>
</feature>
<reference evidence="6" key="1">
    <citation type="submission" date="2021-07" db="EMBL/GenBank/DDBJ databases">
        <authorList>
            <person name="Catto M.A."/>
            <person name="Jacobson A."/>
            <person name="Kennedy G."/>
            <person name="Labadie P."/>
            <person name="Hunt B.G."/>
            <person name="Srinivasan R."/>
        </authorList>
    </citation>
    <scope>NUCLEOTIDE SEQUENCE</scope>
    <source>
        <strain evidence="6">PL_HMW_Pooled</strain>
        <tissue evidence="6">Head</tissue>
    </source>
</reference>
<feature type="compositionally biased region" description="Low complexity" evidence="4">
    <location>
        <begin position="72"/>
        <end position="84"/>
    </location>
</feature>
<evidence type="ECO:0000313" key="7">
    <source>
        <dbReference type="Proteomes" id="UP001219518"/>
    </source>
</evidence>
<evidence type="ECO:0000256" key="4">
    <source>
        <dbReference type="SAM" id="MobiDB-lite"/>
    </source>
</evidence>
<feature type="region of interest" description="Disordered" evidence="4">
    <location>
        <begin position="1"/>
        <end position="145"/>
    </location>
</feature>
<dbReference type="Gene3D" id="3.30.40.10">
    <property type="entry name" value="Zinc/RING finger domain, C3HC4 (zinc finger)"/>
    <property type="match status" value="1"/>
</dbReference>
<organism evidence="6 7">
    <name type="scientific">Frankliniella fusca</name>
    <dbReference type="NCBI Taxonomy" id="407009"/>
    <lineage>
        <taxon>Eukaryota</taxon>
        <taxon>Metazoa</taxon>
        <taxon>Ecdysozoa</taxon>
        <taxon>Arthropoda</taxon>
        <taxon>Hexapoda</taxon>
        <taxon>Insecta</taxon>
        <taxon>Pterygota</taxon>
        <taxon>Neoptera</taxon>
        <taxon>Paraneoptera</taxon>
        <taxon>Thysanoptera</taxon>
        <taxon>Terebrantia</taxon>
        <taxon>Thripoidea</taxon>
        <taxon>Thripidae</taxon>
        <taxon>Frankliniella</taxon>
    </lineage>
</organism>
<feature type="compositionally biased region" description="Polar residues" evidence="4">
    <location>
        <begin position="85"/>
        <end position="114"/>
    </location>
</feature>
<dbReference type="InterPro" id="IPR013083">
    <property type="entry name" value="Znf_RING/FYVE/PHD"/>
</dbReference>
<comment type="caution">
    <text evidence="6">The sequence shown here is derived from an EMBL/GenBank/DDBJ whole genome shotgun (WGS) entry which is preliminary data.</text>
</comment>
<sequence>MKGPTKAELKEAAERASTSGSSSDEELPRRRHPSESPDRTNDNQIATPEYWFMDPLFRNQNEDDPTFNEYQSPSNHNGNHSSPNLSVIHSPSDLNVVHSPSNLNVNHSPSNFSGNHSPSNINENNSPSNFDVNHSPSNINVNHSPSNFNVNQSPPNFNVDNLPPDIFDDSDIYRIPDDDYSALFPKEEVIVPFAPVPQEELELPSPDNACKACQVEERMYLITHCYHYGLCETCFHVYNNEYTRCPGCGDTHVIFLKKPYF</sequence>
<dbReference type="InterPro" id="IPR001841">
    <property type="entry name" value="Znf_RING"/>
</dbReference>
<dbReference type="Proteomes" id="UP001219518">
    <property type="component" value="Unassembled WGS sequence"/>
</dbReference>
<evidence type="ECO:0000259" key="5">
    <source>
        <dbReference type="PROSITE" id="PS50089"/>
    </source>
</evidence>
<accession>A0AAE1GRG6</accession>
<dbReference type="AlphaFoldDB" id="A0AAE1GRG6"/>
<keyword evidence="2" id="KW-0862">Zinc</keyword>
<feature type="compositionally biased region" description="Polar residues" evidence="4">
    <location>
        <begin position="130"/>
        <end position="145"/>
    </location>
</feature>